<dbReference type="GO" id="GO:0016616">
    <property type="term" value="F:oxidoreductase activity, acting on the CH-OH group of donors, NAD or NADP as acceptor"/>
    <property type="evidence" value="ECO:0007669"/>
    <property type="project" value="TreeGrafter"/>
</dbReference>
<dbReference type="SUPFAM" id="SSF51735">
    <property type="entry name" value="NAD(P)-binding Rossmann-fold domains"/>
    <property type="match status" value="1"/>
</dbReference>
<reference evidence="3 4" key="1">
    <citation type="journal article" date="2016" name="Front. Microbiol.">
        <title>Comparative Genomics Analysis of Streptomyces Species Reveals Their Adaptation to the Marine Environment and Their Diversity at the Genomic Level.</title>
        <authorList>
            <person name="Tian X."/>
            <person name="Zhang Z."/>
            <person name="Yang T."/>
            <person name="Chen M."/>
            <person name="Li J."/>
            <person name="Chen F."/>
            <person name="Yang J."/>
            <person name="Li W."/>
            <person name="Zhang B."/>
            <person name="Zhang Z."/>
            <person name="Wu J."/>
            <person name="Zhang C."/>
            <person name="Long L."/>
            <person name="Xiao J."/>
        </authorList>
    </citation>
    <scope>NUCLEOTIDE SEQUENCE [LARGE SCALE GENOMIC DNA]</scope>
    <source>
        <strain evidence="3 4">SCSIO M10379</strain>
    </source>
</reference>
<evidence type="ECO:0000313" key="4">
    <source>
        <dbReference type="Proteomes" id="UP000175829"/>
    </source>
</evidence>
<dbReference type="EMBL" id="LJGV01000022">
    <property type="protein sequence ID" value="OEU98253.1"/>
    <property type="molecule type" value="Genomic_DNA"/>
</dbReference>
<dbReference type="PRINTS" id="PR00081">
    <property type="entry name" value="GDHRDH"/>
</dbReference>
<dbReference type="PRINTS" id="PR00080">
    <property type="entry name" value="SDRFAMILY"/>
</dbReference>
<dbReference type="InterPro" id="IPR002347">
    <property type="entry name" value="SDR_fam"/>
</dbReference>
<sequence length="234" mass="24173">MNSSSTPPPGPRTALVTGANRGLGQAVAAALHEAGHRVVVAARDAEAAAKAAAELGEGVRSAVLDVTDAGAAERAAARLGPVDILVNNAGVQLDWGERPSALDLSLVERTLEVNLLGTWRVCQSFVPGMVARGWGRVVNISSGTGSFSNGIAAMCPAYSVSKTSLNALTVMLAEETRDTGVLVNAINPGLVRTRMRPTAEQSPQQAARDVLRAATLPDGGPSGVFFRRDAVIGW</sequence>
<organism evidence="3 4">
    <name type="scientific">Streptomyces qinglanensis</name>
    <dbReference type="NCBI Taxonomy" id="943816"/>
    <lineage>
        <taxon>Bacteria</taxon>
        <taxon>Bacillati</taxon>
        <taxon>Actinomycetota</taxon>
        <taxon>Actinomycetes</taxon>
        <taxon>Kitasatosporales</taxon>
        <taxon>Streptomycetaceae</taxon>
        <taxon>Streptomyces</taxon>
    </lineage>
</organism>
<protein>
    <submittedName>
        <fullName evidence="3">Short-chain dehydrogenase</fullName>
    </submittedName>
</protein>
<dbReference type="PANTHER" id="PTHR42760">
    <property type="entry name" value="SHORT-CHAIN DEHYDROGENASES/REDUCTASES FAMILY MEMBER"/>
    <property type="match status" value="1"/>
</dbReference>
<dbReference type="AlphaFoldDB" id="A0A1E7K2U7"/>
<dbReference type="RefSeq" id="WP_019358440.1">
    <property type="nucleotide sequence ID" value="NZ_LJGV01000022.1"/>
</dbReference>
<dbReference type="PATRIC" id="fig|943816.4.peg.1609"/>
<evidence type="ECO:0000313" key="3">
    <source>
        <dbReference type="EMBL" id="OEU98253.1"/>
    </source>
</evidence>
<name>A0A1E7K2U7_9ACTN</name>
<dbReference type="GO" id="GO:0030497">
    <property type="term" value="P:fatty acid elongation"/>
    <property type="evidence" value="ECO:0007669"/>
    <property type="project" value="TreeGrafter"/>
</dbReference>
<gene>
    <name evidence="3" type="ORF">AN217_10975</name>
</gene>
<dbReference type="Proteomes" id="UP000175829">
    <property type="component" value="Unassembled WGS sequence"/>
</dbReference>
<comment type="caution">
    <text evidence="3">The sequence shown here is derived from an EMBL/GenBank/DDBJ whole genome shotgun (WGS) entry which is preliminary data.</text>
</comment>
<dbReference type="Gene3D" id="3.40.50.720">
    <property type="entry name" value="NAD(P)-binding Rossmann-like Domain"/>
    <property type="match status" value="1"/>
</dbReference>
<dbReference type="InterPro" id="IPR036291">
    <property type="entry name" value="NAD(P)-bd_dom_sf"/>
</dbReference>
<accession>A0A1E7K2U7</accession>
<dbReference type="Pfam" id="PF00106">
    <property type="entry name" value="adh_short"/>
    <property type="match status" value="1"/>
</dbReference>
<dbReference type="PANTHER" id="PTHR42760:SF123">
    <property type="entry name" value="OXIDOREDUCTASE"/>
    <property type="match status" value="1"/>
</dbReference>
<evidence type="ECO:0000256" key="2">
    <source>
        <dbReference type="RuleBase" id="RU000363"/>
    </source>
</evidence>
<evidence type="ECO:0000256" key="1">
    <source>
        <dbReference type="ARBA" id="ARBA00006484"/>
    </source>
</evidence>
<comment type="similarity">
    <text evidence="1 2">Belongs to the short-chain dehydrogenases/reductases (SDR) family.</text>
</comment>
<proteinExistence type="inferred from homology"/>